<proteinExistence type="predicted"/>
<sequence length="320" mass="37257">MDILYEIKIEIFKYIDNPISLALVNRTWFTVFHDSHARSEWLLNKYGRAYALFHAVRLGSNFLTLDVIKCLIAKKAILSRYFVQRLMLQCGKCDQRLLELRSTYNSNQDYVKKLNFSQMNNWGNDLSVDVFVFILEEAMRLYNSDISLKGNDIELLHFLTAGPLMIGLASKQLLDNIEQIKDLILNKKFVPFPPSTDSSNSEYPRTDGYENIRQLNIIARAIVLYPDLVKLWKQIGYHEICEDMNSLVIQGVYLILFPPNPNLQNWVYPDEKVISIRLKTFLDLGFKLDNYTIKSVIYLFNDRLSEIGEVILKSFCLVNN</sequence>
<dbReference type="OrthoDB" id="270318at2759"/>
<protein>
    <submittedName>
        <fullName evidence="1">Uncharacterized protein</fullName>
    </submittedName>
</protein>
<accession>A0A015LNQ3</accession>
<name>A0A015LNQ3_RHIIW</name>
<dbReference type="HOGENOM" id="CLU_067884_0_0_1"/>
<reference evidence="1 2" key="1">
    <citation type="submission" date="2014-02" db="EMBL/GenBank/DDBJ databases">
        <title>Single nucleus genome sequencing reveals high similarity among nuclei of an endomycorrhizal fungus.</title>
        <authorList>
            <person name="Lin K."/>
            <person name="Geurts R."/>
            <person name="Zhang Z."/>
            <person name="Limpens E."/>
            <person name="Saunders D.G."/>
            <person name="Mu D."/>
            <person name="Pang E."/>
            <person name="Cao H."/>
            <person name="Cha H."/>
            <person name="Lin T."/>
            <person name="Zhou Q."/>
            <person name="Shang Y."/>
            <person name="Li Y."/>
            <person name="Ivanov S."/>
            <person name="Sharma T."/>
            <person name="Velzen R.V."/>
            <person name="Ruijter N.D."/>
            <person name="Aanen D.K."/>
            <person name="Win J."/>
            <person name="Kamoun S."/>
            <person name="Bisseling T."/>
            <person name="Huang S."/>
        </authorList>
    </citation>
    <scope>NUCLEOTIDE SEQUENCE [LARGE SCALE GENOMIC DNA]</scope>
    <source>
        <strain evidence="2">DAOM197198w</strain>
    </source>
</reference>
<comment type="caution">
    <text evidence="1">The sequence shown here is derived from an EMBL/GenBank/DDBJ whole genome shotgun (WGS) entry which is preliminary data.</text>
</comment>
<organism evidence="1 2">
    <name type="scientific">Rhizophagus irregularis (strain DAOM 197198w)</name>
    <name type="common">Glomus intraradices</name>
    <dbReference type="NCBI Taxonomy" id="1432141"/>
    <lineage>
        <taxon>Eukaryota</taxon>
        <taxon>Fungi</taxon>
        <taxon>Fungi incertae sedis</taxon>
        <taxon>Mucoromycota</taxon>
        <taxon>Glomeromycotina</taxon>
        <taxon>Glomeromycetes</taxon>
        <taxon>Glomerales</taxon>
        <taxon>Glomeraceae</taxon>
        <taxon>Rhizophagus</taxon>
    </lineage>
</organism>
<dbReference type="Proteomes" id="UP000022910">
    <property type="component" value="Unassembled WGS sequence"/>
</dbReference>
<evidence type="ECO:0000313" key="1">
    <source>
        <dbReference type="EMBL" id="EXX74331.1"/>
    </source>
</evidence>
<dbReference type="STRING" id="1432141.A0A015LNQ3"/>
<evidence type="ECO:0000313" key="2">
    <source>
        <dbReference type="Proteomes" id="UP000022910"/>
    </source>
</evidence>
<dbReference type="AlphaFoldDB" id="A0A015LNQ3"/>
<gene>
    <name evidence="1" type="ORF">RirG_052090</name>
</gene>
<keyword evidence="2" id="KW-1185">Reference proteome</keyword>
<dbReference type="EMBL" id="JEMT01012995">
    <property type="protein sequence ID" value="EXX74331.1"/>
    <property type="molecule type" value="Genomic_DNA"/>
</dbReference>